<name>F2CUZ8_HORVV</name>
<evidence type="ECO:0000313" key="1">
    <source>
        <dbReference type="EMBL" id="BAJ86669.1"/>
    </source>
</evidence>
<reference evidence="1" key="1">
    <citation type="journal article" date="2011" name="Plant Physiol.">
        <title>Comprehensive sequence analysis of 24,783 barley full-length cDNAs derived from 12 clone libraries.</title>
        <authorList>
            <person name="Matsumoto T."/>
            <person name="Tanaka T."/>
            <person name="Sakai H."/>
            <person name="Amano N."/>
            <person name="Kanamori H."/>
            <person name="Kurita K."/>
            <person name="Kikuta A."/>
            <person name="Kamiya K."/>
            <person name="Yamamoto M."/>
            <person name="Ikawa H."/>
            <person name="Fujii N."/>
            <person name="Hori K."/>
            <person name="Itoh T."/>
            <person name="Sato K."/>
        </authorList>
    </citation>
    <scope>NUCLEOTIDE SEQUENCE</scope>
    <source>
        <tissue evidence="1">Shoot</tissue>
    </source>
</reference>
<accession>F2CUZ8</accession>
<dbReference type="KEGG" id="hvg:123442806"/>
<dbReference type="EMBL" id="AK355450">
    <property type="protein sequence ID" value="BAJ86669.1"/>
    <property type="molecule type" value="mRNA"/>
</dbReference>
<dbReference type="AlphaFoldDB" id="F2CUZ8"/>
<sequence length="90" mass="9874">MDLVKMKIQCAPLFAEVGDAGGVPDPSMRVSAEETFPIRARSGERCHFEMPILMTSPVVRSSWCCSRTYPCPGVVPDPSMRVSGQEIFPV</sequence>
<proteinExistence type="evidence at transcript level"/>
<dbReference type="RefSeq" id="XP_044974890.1">
    <property type="nucleotide sequence ID" value="XM_045118955.1"/>
</dbReference>
<dbReference type="GeneID" id="123442806"/>
<organism evidence="1">
    <name type="scientific">Hordeum vulgare subsp. vulgare</name>
    <name type="common">Domesticated barley</name>
    <dbReference type="NCBI Taxonomy" id="112509"/>
    <lineage>
        <taxon>Eukaryota</taxon>
        <taxon>Viridiplantae</taxon>
        <taxon>Streptophyta</taxon>
        <taxon>Embryophyta</taxon>
        <taxon>Tracheophyta</taxon>
        <taxon>Spermatophyta</taxon>
        <taxon>Magnoliopsida</taxon>
        <taxon>Liliopsida</taxon>
        <taxon>Poales</taxon>
        <taxon>Poaceae</taxon>
        <taxon>BOP clade</taxon>
        <taxon>Pooideae</taxon>
        <taxon>Triticodae</taxon>
        <taxon>Triticeae</taxon>
        <taxon>Hordeinae</taxon>
        <taxon>Hordeum</taxon>
    </lineage>
</organism>
<protein>
    <submittedName>
        <fullName evidence="1">Predicted protein</fullName>
    </submittedName>
</protein>